<dbReference type="InterPro" id="IPR050498">
    <property type="entry name" value="Ycf3"/>
</dbReference>
<dbReference type="EMBL" id="LT840185">
    <property type="protein sequence ID" value="SMF75266.1"/>
    <property type="molecule type" value="Genomic_DNA"/>
</dbReference>
<dbReference type="AlphaFoldDB" id="A0A1X7GWF6"/>
<evidence type="ECO:0000256" key="1">
    <source>
        <dbReference type="ARBA" id="ARBA00022737"/>
    </source>
</evidence>
<dbReference type="InterPro" id="IPR011990">
    <property type="entry name" value="TPR-like_helical_dom_sf"/>
</dbReference>
<dbReference type="PROSITE" id="PS50005">
    <property type="entry name" value="TPR"/>
    <property type="match status" value="2"/>
</dbReference>
<evidence type="ECO:0000313" key="6">
    <source>
        <dbReference type="EMBL" id="SMF75266.1"/>
    </source>
</evidence>
<dbReference type="SUPFAM" id="SSF48452">
    <property type="entry name" value="TPR-like"/>
    <property type="match status" value="1"/>
</dbReference>
<dbReference type="Pfam" id="PF13432">
    <property type="entry name" value="TPR_16"/>
    <property type="match status" value="1"/>
</dbReference>
<sequence length="1028" mass="112202">MRSLLCTVAVVAAAVTAAPAVAAEQFSIAPPPAWVKPVAVPDPDPKLADRTAQSLLVSSQQRFVDGQSSIYVEVATRLQNAQALNAGGTIAIPWDPERLSLAIHKVQILRAGKVIDVLASGQEFTVLRRESNLERAMLDGTLTAVLQPEGLAVGDTILTAFSFTRKPGSIHFRPLAMIAFPYDTPIRQMSQSVQWDDAAGLRWKSTLPGTQPRETASNGVKSVRIEYADLEIPSPPTDLPARLRIAPLLEFTGYGDWGEIGRLYAPVYAETSRLEDASPVKAQAAAIAARHPHAKNRAMAALRLVQDEIRYVALGMNEGGILPASADRTWSRKFGDCKGKTVLLIALLKELGVEAKPLLVSDTWNTALGDRLPNDNLFDHVIVEATIDGETYWMDGTRLGDRDLDALRSSPFGYGVLVSTDSTGLKPLPLLPAARPLTETDITYDASKGFLDSVPVKGTVRYRGDLAINARMAVAQVGRDAFLKTLRDQAAAIESDDIKTSDFTSDEASGDVVFTFTGTARMAWPDAPGGVGQRFRFDDDVIRWTQTFDRPATSPHAKAPFALNFPFHIAWTETVILPRNGKGFSIEGTGFEKTIAGAKIARSLSLADGKAVARSSFQFLQPEVSYDVAVAAKGDLQKVNADRAYIRTPAGYEPTDEEVSAFLEREPTDAAGWQERGFRHMRRDEHEKAAADFAKAAELDGNWSVPHANRGLALVYLDRFEEAEKALARAREIEPGFFVIDQAYGTMYFRKLEVEKAAQAFTASLKYEPDNHYNRQYRAIAYAALGRYDEALGDIDHILKQDPARTDIWIDKARVLAKQGRQDPALEALTAGLAVNADNLSLLQVRATMLTRFGRADEAKRAYDRLMQAVERQAAASDDPAGFDAYRANRLADRGDTAGAVAIWDRMVAKTPRNPTMLNNRCWTRTTAGTELEKALADCDAALAIEPAHVSARDSRGLTYLKLGRFPEAIADFDFALGKQPAMAESLYGRGVAKLRSGDKAGGEQDIARARLALFDIDAEYAGYGITP</sequence>
<dbReference type="Gene3D" id="2.60.40.3140">
    <property type="match status" value="1"/>
</dbReference>
<accession>A0A1X7GWF6</accession>
<feature type="signal peptide" evidence="4">
    <location>
        <begin position="1"/>
        <end position="22"/>
    </location>
</feature>
<dbReference type="SMART" id="SM00028">
    <property type="entry name" value="TPR"/>
    <property type="match status" value="5"/>
</dbReference>
<dbReference type="STRING" id="941907.SAMN06295910_2323"/>
<dbReference type="InterPro" id="IPR019734">
    <property type="entry name" value="TPR_rpt"/>
</dbReference>
<dbReference type="Proteomes" id="UP000192934">
    <property type="component" value="Chromosome I"/>
</dbReference>
<keyword evidence="1" id="KW-0677">Repeat</keyword>
<keyword evidence="2 3" id="KW-0802">TPR repeat</keyword>
<evidence type="ECO:0000313" key="7">
    <source>
        <dbReference type="Proteomes" id="UP000192934"/>
    </source>
</evidence>
<dbReference type="PANTHER" id="PTHR44858:SF1">
    <property type="entry name" value="UDP-N-ACETYLGLUCOSAMINE--PEPTIDE N-ACETYLGLUCOSAMINYLTRANSFERASE SPINDLY-RELATED"/>
    <property type="match status" value="1"/>
</dbReference>
<keyword evidence="7" id="KW-1185">Reference proteome</keyword>
<keyword evidence="4" id="KW-0732">Signal</keyword>
<name>A0A1X7GWF6_9SPHN</name>
<proteinExistence type="predicted"/>
<dbReference type="SUPFAM" id="SSF54001">
    <property type="entry name" value="Cysteine proteinases"/>
    <property type="match status" value="1"/>
</dbReference>
<evidence type="ECO:0000259" key="5">
    <source>
        <dbReference type="Pfam" id="PF12969"/>
    </source>
</evidence>
<dbReference type="Pfam" id="PF14559">
    <property type="entry name" value="TPR_19"/>
    <property type="match status" value="1"/>
</dbReference>
<evidence type="ECO:0000256" key="3">
    <source>
        <dbReference type="PROSITE-ProRule" id="PRU00339"/>
    </source>
</evidence>
<gene>
    <name evidence="6" type="ORF">SAMN06295910_2323</name>
</gene>
<dbReference type="InterPro" id="IPR038765">
    <property type="entry name" value="Papain-like_cys_pep_sf"/>
</dbReference>
<protein>
    <submittedName>
        <fullName evidence="6">Tetratricopeptide (TPR) repeat</fullName>
    </submittedName>
</protein>
<feature type="chain" id="PRO_5013253782" evidence="4">
    <location>
        <begin position="23"/>
        <end position="1028"/>
    </location>
</feature>
<organism evidence="6 7">
    <name type="scientific">Allosphingosinicella indica</name>
    <dbReference type="NCBI Taxonomy" id="941907"/>
    <lineage>
        <taxon>Bacteria</taxon>
        <taxon>Pseudomonadati</taxon>
        <taxon>Pseudomonadota</taxon>
        <taxon>Alphaproteobacteria</taxon>
        <taxon>Sphingomonadales</taxon>
        <taxon>Sphingomonadaceae</taxon>
        <taxon>Allosphingosinicella</taxon>
    </lineage>
</organism>
<feature type="domain" description="DUF3857" evidence="5">
    <location>
        <begin position="65"/>
        <end position="230"/>
    </location>
</feature>
<dbReference type="PANTHER" id="PTHR44858">
    <property type="entry name" value="TETRATRICOPEPTIDE REPEAT PROTEIN 6"/>
    <property type="match status" value="1"/>
</dbReference>
<dbReference type="Pfam" id="PF12969">
    <property type="entry name" value="DUF3857"/>
    <property type="match status" value="1"/>
</dbReference>
<reference evidence="7" key="1">
    <citation type="submission" date="2017-04" db="EMBL/GenBank/DDBJ databases">
        <authorList>
            <person name="Varghese N."/>
            <person name="Submissions S."/>
        </authorList>
    </citation>
    <scope>NUCLEOTIDE SEQUENCE [LARGE SCALE GENOMIC DNA]</scope>
    <source>
        <strain evidence="7">Dd16</strain>
    </source>
</reference>
<dbReference type="Gene3D" id="1.25.40.10">
    <property type="entry name" value="Tetratricopeptide repeat domain"/>
    <property type="match status" value="3"/>
</dbReference>
<dbReference type="Gene3D" id="3.10.620.30">
    <property type="match status" value="1"/>
</dbReference>
<evidence type="ECO:0000256" key="2">
    <source>
        <dbReference type="ARBA" id="ARBA00022803"/>
    </source>
</evidence>
<dbReference type="GO" id="GO:0009279">
    <property type="term" value="C:cell outer membrane"/>
    <property type="evidence" value="ECO:0007669"/>
    <property type="project" value="TreeGrafter"/>
</dbReference>
<dbReference type="InterPro" id="IPR024618">
    <property type="entry name" value="DUF3857"/>
</dbReference>
<feature type="repeat" description="TPR" evidence="3">
    <location>
        <begin position="950"/>
        <end position="983"/>
    </location>
</feature>
<feature type="repeat" description="TPR" evidence="3">
    <location>
        <begin position="738"/>
        <end position="771"/>
    </location>
</feature>
<evidence type="ECO:0000256" key="4">
    <source>
        <dbReference type="SAM" id="SignalP"/>
    </source>
</evidence>
<dbReference type="GO" id="GO:0046813">
    <property type="term" value="P:receptor-mediated virion attachment to host cell"/>
    <property type="evidence" value="ECO:0007669"/>
    <property type="project" value="TreeGrafter"/>
</dbReference>